<dbReference type="EMBL" id="JAPNTZ010000004">
    <property type="protein sequence ID" value="MCY1139121.1"/>
    <property type="molecule type" value="Genomic_DNA"/>
</dbReference>
<dbReference type="SUPFAM" id="SSF160631">
    <property type="entry name" value="SMI1/KNR4-like"/>
    <property type="match status" value="1"/>
</dbReference>
<organism evidence="2 3">
    <name type="scientific">Paractinoplanes pyxinae</name>
    <dbReference type="NCBI Taxonomy" id="2997416"/>
    <lineage>
        <taxon>Bacteria</taxon>
        <taxon>Bacillati</taxon>
        <taxon>Actinomycetota</taxon>
        <taxon>Actinomycetes</taxon>
        <taxon>Micromonosporales</taxon>
        <taxon>Micromonosporaceae</taxon>
        <taxon>Paractinoplanes</taxon>
    </lineage>
</organism>
<name>A0ABT4AY18_9ACTN</name>
<evidence type="ECO:0000259" key="1">
    <source>
        <dbReference type="SMART" id="SM00860"/>
    </source>
</evidence>
<accession>A0ABT4AY18</accession>
<dbReference type="InterPro" id="IPR018958">
    <property type="entry name" value="Knr4/Smi1-like_dom"/>
</dbReference>
<dbReference type="RefSeq" id="WP_267563198.1">
    <property type="nucleotide sequence ID" value="NZ_JAPNTZ010000004.1"/>
</dbReference>
<dbReference type="InterPro" id="IPR037883">
    <property type="entry name" value="Knr4/Smi1-like_sf"/>
</dbReference>
<evidence type="ECO:0000313" key="2">
    <source>
        <dbReference type="EMBL" id="MCY1139121.1"/>
    </source>
</evidence>
<protein>
    <submittedName>
        <fullName evidence="2">SMI1/KNR4 family protein</fullName>
    </submittedName>
</protein>
<keyword evidence="3" id="KW-1185">Reference proteome</keyword>
<dbReference type="Pfam" id="PF09346">
    <property type="entry name" value="SMI1_KNR4"/>
    <property type="match status" value="1"/>
</dbReference>
<proteinExistence type="predicted"/>
<sequence length="138" mass="15632">MVLTDWHRLLTTAVGFKLQAAATEEDLARFEERLQASLPLQLRRLYLVSDGVYDERGRWFVIWPLAWLPGRNEMDWAKDGPRRRELVAFGDDGTGGPFCVPRDGGPGVFLWDALTPAPLWMANDVGDFWSARTRQGVA</sequence>
<comment type="caution">
    <text evidence="2">The sequence shown here is derived from an EMBL/GenBank/DDBJ whole genome shotgun (WGS) entry which is preliminary data.</text>
</comment>
<dbReference type="Proteomes" id="UP001151002">
    <property type="component" value="Unassembled WGS sequence"/>
</dbReference>
<feature type="domain" description="Knr4/Smi1-like" evidence="1">
    <location>
        <begin position="21"/>
        <end position="131"/>
    </location>
</feature>
<gene>
    <name evidence="2" type="ORF">OWR29_14075</name>
</gene>
<dbReference type="SMART" id="SM00860">
    <property type="entry name" value="SMI1_KNR4"/>
    <property type="match status" value="1"/>
</dbReference>
<reference evidence="2" key="1">
    <citation type="submission" date="2022-11" db="EMBL/GenBank/DDBJ databases">
        <authorList>
            <person name="Somphong A."/>
            <person name="Phongsopitanun W."/>
        </authorList>
    </citation>
    <scope>NUCLEOTIDE SEQUENCE</scope>
    <source>
        <strain evidence="2">Pm04-4</strain>
    </source>
</reference>
<dbReference type="Gene3D" id="3.40.1580.10">
    <property type="entry name" value="SMI1/KNR4-like"/>
    <property type="match status" value="1"/>
</dbReference>
<evidence type="ECO:0000313" key="3">
    <source>
        <dbReference type="Proteomes" id="UP001151002"/>
    </source>
</evidence>